<dbReference type="PANTHER" id="PTHR48261">
    <property type="entry name" value="ACETYLGLUCOSAMINYLTRANSFERASE"/>
    <property type="match status" value="1"/>
</dbReference>
<reference evidence="8 9" key="1">
    <citation type="submission" date="2020-02" db="EMBL/GenBank/DDBJ databases">
        <authorList>
            <person name="Ma Q."/>
            <person name="Huang Y."/>
            <person name="Song X."/>
            <person name="Pei D."/>
        </authorList>
    </citation>
    <scope>NUCLEOTIDE SEQUENCE [LARGE SCALE GENOMIC DNA]</scope>
    <source>
        <strain evidence="8">Sxm20200214</strain>
        <tissue evidence="8">Leaf</tissue>
    </source>
</reference>
<dbReference type="FunFam" id="3.90.550.10:FF:000095">
    <property type="entry name" value="Glycosyltransferase family protein 64 protein C5"/>
    <property type="match status" value="1"/>
</dbReference>
<evidence type="ECO:0000313" key="9">
    <source>
        <dbReference type="Proteomes" id="UP000886595"/>
    </source>
</evidence>
<keyword evidence="5" id="KW-1015">Disulfide bond</keyword>
<evidence type="ECO:0000256" key="6">
    <source>
        <dbReference type="SAM" id="Phobius"/>
    </source>
</evidence>
<gene>
    <name evidence="8" type="ORF">Bca52824_069629</name>
</gene>
<evidence type="ECO:0000256" key="5">
    <source>
        <dbReference type="ARBA" id="ARBA00023157"/>
    </source>
</evidence>
<keyword evidence="9" id="KW-1185">Reference proteome</keyword>
<evidence type="ECO:0000256" key="3">
    <source>
        <dbReference type="ARBA" id="ARBA00022679"/>
    </source>
</evidence>
<dbReference type="AlphaFoldDB" id="A0A8X7Q2X9"/>
<sequence length="311" mass="35387">MCSRLNRVPPFLRGLVKPSSKFGRLALALMLLVGVSLSCLGIGYIYGGSGAVEPYLFKSHLSQFTLATMTYDARLWNLKMYVKHYSRCASVKEIVVIWNKGTPPEVTELDSAVPVRIRVEKRNSLNNRFNIDPLIKTRAVLELDDDIMMSCDFIEKGFRVWREHPERLVGFYPRYVDQTMTYSAEKFARSHEGYNMILTGAAFMDAGFAFGMYQSDVAKPGREFVDEQFNCEDVLLNFLYANASGSAKAVEYVRPSALVLDTSKFSGVAISGNTDQHYRKRSECLRRFSELYGSLSDRRWEFGGRKDGWDL</sequence>
<dbReference type="GO" id="GO:0016020">
    <property type="term" value="C:membrane"/>
    <property type="evidence" value="ECO:0007669"/>
    <property type="project" value="UniProtKB-SubCell"/>
</dbReference>
<comment type="caution">
    <text evidence="8">The sequence shown here is derived from an EMBL/GenBank/DDBJ whole genome shotgun (WGS) entry which is preliminary data.</text>
</comment>
<dbReference type="OrthoDB" id="5954868at2759"/>
<comment type="similarity">
    <text evidence="2">Belongs to the glycosyltransferase 64 family.</text>
</comment>
<dbReference type="InterPro" id="IPR015338">
    <property type="entry name" value="GT64_dom"/>
</dbReference>
<evidence type="ECO:0000256" key="1">
    <source>
        <dbReference type="ARBA" id="ARBA00004370"/>
    </source>
</evidence>
<comment type="subcellular location">
    <subcellularLocation>
        <location evidence="1">Membrane</location>
    </subcellularLocation>
</comment>
<dbReference type="Proteomes" id="UP000886595">
    <property type="component" value="Unassembled WGS sequence"/>
</dbReference>
<proteinExistence type="inferred from homology"/>
<evidence type="ECO:0000256" key="4">
    <source>
        <dbReference type="ARBA" id="ARBA00023136"/>
    </source>
</evidence>
<keyword evidence="4 6" id="KW-0472">Membrane</keyword>
<dbReference type="SUPFAM" id="SSF53448">
    <property type="entry name" value="Nucleotide-diphospho-sugar transferases"/>
    <property type="match status" value="1"/>
</dbReference>
<accession>A0A8X7Q2X9</accession>
<evidence type="ECO:0000313" key="8">
    <source>
        <dbReference type="EMBL" id="KAG2262550.1"/>
    </source>
</evidence>
<organism evidence="8 9">
    <name type="scientific">Brassica carinata</name>
    <name type="common">Ethiopian mustard</name>
    <name type="synonym">Abyssinian cabbage</name>
    <dbReference type="NCBI Taxonomy" id="52824"/>
    <lineage>
        <taxon>Eukaryota</taxon>
        <taxon>Viridiplantae</taxon>
        <taxon>Streptophyta</taxon>
        <taxon>Embryophyta</taxon>
        <taxon>Tracheophyta</taxon>
        <taxon>Spermatophyta</taxon>
        <taxon>Magnoliopsida</taxon>
        <taxon>eudicotyledons</taxon>
        <taxon>Gunneridae</taxon>
        <taxon>Pentapetalae</taxon>
        <taxon>rosids</taxon>
        <taxon>malvids</taxon>
        <taxon>Brassicales</taxon>
        <taxon>Brassicaceae</taxon>
        <taxon>Brassiceae</taxon>
        <taxon>Brassica</taxon>
    </lineage>
</organism>
<evidence type="ECO:0000256" key="2">
    <source>
        <dbReference type="ARBA" id="ARBA00008700"/>
    </source>
</evidence>
<evidence type="ECO:0000259" key="7">
    <source>
        <dbReference type="Pfam" id="PF09258"/>
    </source>
</evidence>
<dbReference type="Gene3D" id="3.90.550.10">
    <property type="entry name" value="Spore Coat Polysaccharide Biosynthesis Protein SpsA, Chain A"/>
    <property type="match status" value="1"/>
</dbReference>
<keyword evidence="6" id="KW-1133">Transmembrane helix</keyword>
<dbReference type="Pfam" id="PF09258">
    <property type="entry name" value="Glyco_transf_64"/>
    <property type="match status" value="1"/>
</dbReference>
<protein>
    <recommendedName>
        <fullName evidence="7">Glycosyl transferase 64 domain-containing protein</fullName>
    </recommendedName>
</protein>
<dbReference type="InterPro" id="IPR004263">
    <property type="entry name" value="Exostosin"/>
</dbReference>
<dbReference type="PANTHER" id="PTHR48261:SF6">
    <property type="entry name" value="GLYCOSYLTRANSFERASE FAMILY PROTEIN"/>
    <property type="match status" value="1"/>
</dbReference>
<dbReference type="GO" id="GO:0016757">
    <property type="term" value="F:glycosyltransferase activity"/>
    <property type="evidence" value="ECO:0007669"/>
    <property type="project" value="InterPro"/>
</dbReference>
<feature type="transmembrane region" description="Helical" evidence="6">
    <location>
        <begin position="25"/>
        <end position="46"/>
    </location>
</feature>
<keyword evidence="3" id="KW-0808">Transferase</keyword>
<dbReference type="InterPro" id="IPR029044">
    <property type="entry name" value="Nucleotide-diphossugar_trans"/>
</dbReference>
<feature type="domain" description="Glycosyl transferase 64" evidence="7">
    <location>
        <begin position="64"/>
        <end position="302"/>
    </location>
</feature>
<keyword evidence="6" id="KW-0812">Transmembrane</keyword>
<dbReference type="EMBL" id="JAAMPC010000014">
    <property type="protein sequence ID" value="KAG2262550.1"/>
    <property type="molecule type" value="Genomic_DNA"/>
</dbReference>
<name>A0A8X7Q2X9_BRACI</name>